<sequence length="300" mass="33653">MRVTERRHQHDQEEEAVVIEVEGLSYTYRGGTRPTVKDVSFTVGPGEIFGFLGPSGAGKSTVQKIITGQLESFEGSVRVLGRDVAGRGVEYYEEIGVGFELPNLFMKLTARENLRFFASFYRSSVDILELLAQVGLDGDADRRVEDFSKGMKMRLCFVRALLHDPQVLFLDEPTSGLDPVNSRLLKDMVVEQSRRGKSVFLTTHNMHDAEELCDRVAFFVEGSIRQIGAPRDLCALPDERTVVVEYRQDGTVASRKFPLDRLGTDTAFLELLREREVVSVHSQEQSLEDVFVAATGRKLT</sequence>
<evidence type="ECO:0000313" key="7">
    <source>
        <dbReference type="EMBL" id="ALD83689.1"/>
    </source>
</evidence>
<evidence type="ECO:0000256" key="2">
    <source>
        <dbReference type="ARBA" id="ARBA00022448"/>
    </source>
</evidence>
<evidence type="ECO:0000259" key="6">
    <source>
        <dbReference type="PROSITE" id="PS50893"/>
    </source>
</evidence>
<dbReference type="CDD" id="cd03230">
    <property type="entry name" value="ABC_DR_subfamily_A"/>
    <property type="match status" value="1"/>
</dbReference>
<dbReference type="InterPro" id="IPR027417">
    <property type="entry name" value="P-loop_NTPase"/>
</dbReference>
<dbReference type="EMBL" id="KT368179">
    <property type="protein sequence ID" value="ALD83689.1"/>
    <property type="molecule type" value="Genomic_DNA"/>
</dbReference>
<dbReference type="InterPro" id="IPR003439">
    <property type="entry name" value="ABC_transporter-like_ATP-bd"/>
</dbReference>
<keyword evidence="5" id="KW-0046">Antibiotic resistance</keyword>
<dbReference type="PROSITE" id="PS50893">
    <property type="entry name" value="ABC_TRANSPORTER_2"/>
    <property type="match status" value="1"/>
</dbReference>
<keyword evidence="4" id="KW-0067">ATP-binding</keyword>
<reference evidence="7" key="1">
    <citation type="journal article" date="2015" name="ACS Chem. Biol.">
        <title>Two of a Kind-The Biosynthetic Pathways of Chlorotonil and Anthracimycin.</title>
        <authorList>
            <person name="Jungmann K."/>
            <person name="Jansen R."/>
            <person name="Gerth K."/>
            <person name="Huch V."/>
            <person name="Krug D."/>
            <person name="Fenical W."/>
            <person name="Muller R."/>
        </authorList>
    </citation>
    <scope>NUCLEOTIDE SEQUENCE</scope>
    <source>
        <strain evidence="7">CNH365</strain>
    </source>
</reference>
<accession>A0A0M3STZ2</accession>
<dbReference type="SUPFAM" id="SSF52540">
    <property type="entry name" value="P-loop containing nucleoside triphosphate hydrolases"/>
    <property type="match status" value="1"/>
</dbReference>
<proteinExistence type="predicted"/>
<dbReference type="SMART" id="SM00382">
    <property type="entry name" value="AAA"/>
    <property type="match status" value="1"/>
</dbReference>
<dbReference type="PROSITE" id="PS00211">
    <property type="entry name" value="ABC_TRANSPORTER_1"/>
    <property type="match status" value="1"/>
</dbReference>
<dbReference type="PANTHER" id="PTHR42711:SF18">
    <property type="entry name" value="ABC TRANSPORTER, ATP-BINDING PROTEIN"/>
    <property type="match status" value="1"/>
</dbReference>
<gene>
    <name evidence="7" type="primary">atcG</name>
</gene>
<name>A0A0M3STZ2_9ACTN</name>
<keyword evidence="3" id="KW-0547">Nucleotide-binding</keyword>
<dbReference type="InterPro" id="IPR017871">
    <property type="entry name" value="ABC_transporter-like_CS"/>
</dbReference>
<dbReference type="Pfam" id="PF00005">
    <property type="entry name" value="ABC_tran"/>
    <property type="match status" value="1"/>
</dbReference>
<dbReference type="GO" id="GO:0005524">
    <property type="term" value="F:ATP binding"/>
    <property type="evidence" value="ECO:0007669"/>
    <property type="project" value="UniProtKB-KW"/>
</dbReference>
<dbReference type="Gene3D" id="3.40.50.300">
    <property type="entry name" value="P-loop containing nucleotide triphosphate hydrolases"/>
    <property type="match status" value="1"/>
</dbReference>
<dbReference type="GO" id="GO:0046677">
    <property type="term" value="P:response to antibiotic"/>
    <property type="evidence" value="ECO:0007669"/>
    <property type="project" value="UniProtKB-KW"/>
</dbReference>
<dbReference type="InterPro" id="IPR050763">
    <property type="entry name" value="ABC_transporter_ATP-binding"/>
</dbReference>
<keyword evidence="2" id="KW-0813">Transport</keyword>
<dbReference type="InterPro" id="IPR003593">
    <property type="entry name" value="AAA+_ATPase"/>
</dbReference>
<evidence type="ECO:0000256" key="4">
    <source>
        <dbReference type="ARBA" id="ARBA00022840"/>
    </source>
</evidence>
<organism evidence="7">
    <name type="scientific">Streptomyces sp. CNH365</name>
    <dbReference type="NCBI Taxonomy" id="1714301"/>
    <lineage>
        <taxon>Bacteria</taxon>
        <taxon>Bacillati</taxon>
        <taxon>Actinomycetota</taxon>
        <taxon>Actinomycetes</taxon>
        <taxon>Kitasatosporales</taxon>
        <taxon>Streptomycetaceae</taxon>
        <taxon>Streptomyces</taxon>
    </lineage>
</organism>
<dbReference type="AlphaFoldDB" id="A0A0M3STZ2"/>
<dbReference type="PANTHER" id="PTHR42711">
    <property type="entry name" value="ABC TRANSPORTER ATP-BINDING PROTEIN"/>
    <property type="match status" value="1"/>
</dbReference>
<evidence type="ECO:0000256" key="5">
    <source>
        <dbReference type="ARBA" id="ARBA00023251"/>
    </source>
</evidence>
<feature type="domain" description="ABC transporter" evidence="6">
    <location>
        <begin position="19"/>
        <end position="246"/>
    </location>
</feature>
<dbReference type="GO" id="GO:0016887">
    <property type="term" value="F:ATP hydrolysis activity"/>
    <property type="evidence" value="ECO:0007669"/>
    <property type="project" value="InterPro"/>
</dbReference>
<dbReference type="GO" id="GO:0005886">
    <property type="term" value="C:plasma membrane"/>
    <property type="evidence" value="ECO:0007669"/>
    <property type="project" value="UniProtKB-SubCell"/>
</dbReference>
<evidence type="ECO:0000256" key="3">
    <source>
        <dbReference type="ARBA" id="ARBA00022741"/>
    </source>
</evidence>
<comment type="subcellular location">
    <subcellularLocation>
        <location evidence="1">Cell membrane</location>
        <topology evidence="1">Peripheral membrane protein</topology>
    </subcellularLocation>
</comment>
<protein>
    <submittedName>
        <fullName evidence="7">ATP binding protein</fullName>
    </submittedName>
</protein>
<evidence type="ECO:0000256" key="1">
    <source>
        <dbReference type="ARBA" id="ARBA00004202"/>
    </source>
</evidence>